<sequence length="75" mass="8782">MRNVVIDIDFWESAARAWGKSFYVSKQERERKIHEIAAISVKRAVESMEKNETKKAIPTALDFIFSEDEDDDEFI</sequence>
<comment type="caution">
    <text evidence="1">The sequence shown here is derived from an EMBL/GenBank/DDBJ whole genome shotgun (WGS) entry which is preliminary data.</text>
</comment>
<reference evidence="1 2" key="1">
    <citation type="submission" date="2016-11" db="EMBL/GenBank/DDBJ databases">
        <authorList>
            <person name="Kadnikov V."/>
            <person name="Nazina T."/>
        </authorList>
    </citation>
    <scope>NUCLEOTIDE SEQUENCE [LARGE SCALE GENOMIC DNA]</scope>
    <source>
        <strain evidence="1 2">1017</strain>
    </source>
</reference>
<evidence type="ECO:0000313" key="2">
    <source>
        <dbReference type="Proteomes" id="UP000186030"/>
    </source>
</evidence>
<name>A0A1Q5SVT8_9BACL</name>
<reference evidence="2" key="2">
    <citation type="submission" date="2017-01" db="EMBL/GenBank/DDBJ databases">
        <title>Genome sequencing and annotation of Geobacillus sp. 1017, a Hydrocarbon-Oxidizing Thermophilic Bacterium Isolated from a Heavy Oil Reservoir (China).</title>
        <authorList>
            <person name="Kadnikov V.V."/>
            <person name="Mardanov A.V."/>
            <person name="Poltaraus A.B."/>
            <person name="Sokolova D.S."/>
            <person name="Semenova E.M."/>
            <person name="Ravin N.V."/>
            <person name="Tourova T.P."/>
            <person name="Nazina T.N."/>
        </authorList>
    </citation>
    <scope>NUCLEOTIDE SEQUENCE [LARGE SCALE GENOMIC DNA]</scope>
    <source>
        <strain evidence="2">1017</strain>
    </source>
</reference>
<dbReference type="RefSeq" id="WP_074044057.1">
    <property type="nucleotide sequence ID" value="NZ_MQMG01000033.1"/>
</dbReference>
<gene>
    <name evidence="1" type="ORF">BRO54_2486</name>
</gene>
<dbReference type="AlphaFoldDB" id="A0A1Q5SVT8"/>
<evidence type="ECO:0000313" key="1">
    <source>
        <dbReference type="EMBL" id="OKO92080.1"/>
    </source>
</evidence>
<protein>
    <submittedName>
        <fullName evidence="1">Uncharacterized protein</fullName>
    </submittedName>
</protein>
<dbReference type="EMBL" id="MQMG01000033">
    <property type="protein sequence ID" value="OKO92080.1"/>
    <property type="molecule type" value="Genomic_DNA"/>
</dbReference>
<accession>A0A1Q5SVT8</accession>
<organism evidence="1 2">
    <name type="scientific">Geobacillus proteiniphilus</name>
    <dbReference type="NCBI Taxonomy" id="860353"/>
    <lineage>
        <taxon>Bacteria</taxon>
        <taxon>Bacillati</taxon>
        <taxon>Bacillota</taxon>
        <taxon>Bacilli</taxon>
        <taxon>Bacillales</taxon>
        <taxon>Anoxybacillaceae</taxon>
        <taxon>Geobacillus</taxon>
    </lineage>
</organism>
<dbReference type="Proteomes" id="UP000186030">
    <property type="component" value="Unassembled WGS sequence"/>
</dbReference>
<proteinExistence type="predicted"/>